<evidence type="ECO:0000256" key="3">
    <source>
        <dbReference type="ARBA" id="ARBA00005300"/>
    </source>
</evidence>
<name>C6I0Q3_9BACT</name>
<comment type="catalytic activity">
    <reaction evidence="1 11">
        <text>Endonucleolytic cleavage to 5'-phosphomonoester.</text>
        <dbReference type="EC" id="3.1.26.4"/>
    </reaction>
</comment>
<accession>C6I0Q3</accession>
<evidence type="ECO:0000256" key="6">
    <source>
        <dbReference type="ARBA" id="ARBA00022722"/>
    </source>
</evidence>
<dbReference type="InterPro" id="IPR050092">
    <property type="entry name" value="RNase_H"/>
</dbReference>
<keyword evidence="14" id="KW-1185">Reference proteome</keyword>
<evidence type="ECO:0000256" key="10">
    <source>
        <dbReference type="ARBA" id="ARBA00022842"/>
    </source>
</evidence>
<evidence type="ECO:0000256" key="1">
    <source>
        <dbReference type="ARBA" id="ARBA00000077"/>
    </source>
</evidence>
<evidence type="ECO:0000313" key="14">
    <source>
        <dbReference type="Proteomes" id="UP000009374"/>
    </source>
</evidence>
<reference evidence="13 14" key="1">
    <citation type="journal article" date="2009" name="Appl. Environ. Microbiol.">
        <title>Community genomic and proteomic analyses of chemoautotrophic iron-oxidizing "Leptospirillum rubarum" (Group II) and "Leptospirillum ferrodiazotrophum" (Group III) bacteria in acid mine drainage biofilms.</title>
        <authorList>
            <person name="Goltsman D.S."/>
            <person name="Denef V.J."/>
            <person name="Singer S.W."/>
            <person name="VerBerkmoes N.C."/>
            <person name="Lefsrud M."/>
            <person name="Mueller R.S."/>
            <person name="Dick G.J."/>
            <person name="Sun C.L."/>
            <person name="Wheeler K.E."/>
            <person name="Zemla A."/>
            <person name="Baker B.J."/>
            <person name="Hauser L."/>
            <person name="Land M."/>
            <person name="Shah M.B."/>
            <person name="Thelen M.P."/>
            <person name="Hettich R.L."/>
            <person name="Banfield J.F."/>
        </authorList>
    </citation>
    <scope>NUCLEOTIDE SEQUENCE [LARGE SCALE GENOMIC DNA]</scope>
</reference>
<dbReference type="GO" id="GO:0003676">
    <property type="term" value="F:nucleic acid binding"/>
    <property type="evidence" value="ECO:0007669"/>
    <property type="project" value="InterPro"/>
</dbReference>
<dbReference type="PANTHER" id="PTHR10642">
    <property type="entry name" value="RIBONUCLEASE H1"/>
    <property type="match status" value="1"/>
</dbReference>
<dbReference type="NCBIfam" id="NF001236">
    <property type="entry name" value="PRK00203.1"/>
    <property type="match status" value="1"/>
</dbReference>
<dbReference type="GO" id="GO:0005737">
    <property type="term" value="C:cytoplasm"/>
    <property type="evidence" value="ECO:0007669"/>
    <property type="project" value="UniProtKB-SubCell"/>
</dbReference>
<dbReference type="InterPro" id="IPR036397">
    <property type="entry name" value="RNaseH_sf"/>
</dbReference>
<proteinExistence type="inferred from homology"/>
<keyword evidence="6 11" id="KW-0540">Nuclease</keyword>
<evidence type="ECO:0000256" key="8">
    <source>
        <dbReference type="ARBA" id="ARBA00022759"/>
    </source>
</evidence>
<evidence type="ECO:0000313" key="13">
    <source>
        <dbReference type="EMBL" id="EES51503.1"/>
    </source>
</evidence>
<comment type="subunit">
    <text evidence="4 11">Monomer.</text>
</comment>
<comment type="subcellular location">
    <subcellularLocation>
        <location evidence="11">Cytoplasm</location>
    </subcellularLocation>
</comment>
<feature type="binding site" evidence="11">
    <location>
        <position position="11"/>
    </location>
    <ligand>
        <name>Mg(2+)</name>
        <dbReference type="ChEBI" id="CHEBI:18420"/>
        <label>1</label>
    </ligand>
</feature>
<dbReference type="InterPro" id="IPR002156">
    <property type="entry name" value="RNaseH_domain"/>
</dbReference>
<evidence type="ECO:0000256" key="4">
    <source>
        <dbReference type="ARBA" id="ARBA00011245"/>
    </source>
</evidence>
<feature type="domain" description="RNase H type-1" evidence="12">
    <location>
        <begin position="2"/>
        <end position="143"/>
    </location>
</feature>
<dbReference type="PROSITE" id="PS50879">
    <property type="entry name" value="RNASE_H_1"/>
    <property type="match status" value="1"/>
</dbReference>
<dbReference type="FunFam" id="3.30.420.10:FF:000089">
    <property type="entry name" value="Ribonuclease H"/>
    <property type="match status" value="1"/>
</dbReference>
<dbReference type="CDD" id="cd09278">
    <property type="entry name" value="RNase_HI_prokaryote_like"/>
    <property type="match status" value="1"/>
</dbReference>
<protein>
    <recommendedName>
        <fullName evidence="5 11">Ribonuclease H</fullName>
        <shortName evidence="11">RNase H</shortName>
        <ecNumber evidence="5 11">3.1.26.4</ecNumber>
    </recommendedName>
</protein>
<dbReference type="AlphaFoldDB" id="C6I0Q3"/>
<dbReference type="EC" id="3.1.26.4" evidence="5 11"/>
<dbReference type="SUPFAM" id="SSF53098">
    <property type="entry name" value="Ribonuclease H-like"/>
    <property type="match status" value="1"/>
</dbReference>
<sequence>MESDEVELFADGACSGNPGPGGWGVLLRCRGHVREISGGEFQTTNNRMELSGVIAGLSALKKPCRVMVTTDSQYVKNGMTTWIRSWKKNGFRTSSGQPVKNEDLWRELDRLAALHEITWHWVRGHDGHPENERVDLLAREAISSVRKGNSQGA</sequence>
<comment type="function">
    <text evidence="2 11">Endonuclease that specifically degrades the RNA of RNA-DNA hybrids.</text>
</comment>
<feature type="binding site" evidence="11">
    <location>
        <position position="71"/>
    </location>
    <ligand>
        <name>Mg(2+)</name>
        <dbReference type="ChEBI" id="CHEBI:18420"/>
        <label>1</label>
    </ligand>
</feature>
<dbReference type="GO" id="GO:0004523">
    <property type="term" value="F:RNA-DNA hybrid ribonuclease activity"/>
    <property type="evidence" value="ECO:0007669"/>
    <property type="project" value="UniProtKB-UniRule"/>
</dbReference>
<evidence type="ECO:0000256" key="2">
    <source>
        <dbReference type="ARBA" id="ARBA00004065"/>
    </source>
</evidence>
<feature type="binding site" evidence="11">
    <location>
        <position position="135"/>
    </location>
    <ligand>
        <name>Mg(2+)</name>
        <dbReference type="ChEBI" id="CHEBI:18420"/>
        <label>2</label>
    </ligand>
</feature>
<dbReference type="Pfam" id="PF00075">
    <property type="entry name" value="RNase_H"/>
    <property type="match status" value="1"/>
</dbReference>
<dbReference type="GO" id="GO:0043137">
    <property type="term" value="P:DNA replication, removal of RNA primer"/>
    <property type="evidence" value="ECO:0007669"/>
    <property type="project" value="TreeGrafter"/>
</dbReference>
<comment type="cofactor">
    <cofactor evidence="11">
        <name>Mg(2+)</name>
        <dbReference type="ChEBI" id="CHEBI:18420"/>
    </cofactor>
    <text evidence="11">Binds 1 Mg(2+) ion per subunit. May bind a second metal ion at a regulatory site, or after substrate binding.</text>
</comment>
<dbReference type="PANTHER" id="PTHR10642:SF26">
    <property type="entry name" value="RIBONUCLEASE H1"/>
    <property type="match status" value="1"/>
</dbReference>
<evidence type="ECO:0000256" key="9">
    <source>
        <dbReference type="ARBA" id="ARBA00022801"/>
    </source>
</evidence>
<keyword evidence="8 11" id="KW-0255">Endonuclease</keyword>
<dbReference type="Gene3D" id="3.30.420.10">
    <property type="entry name" value="Ribonuclease H-like superfamily/Ribonuclease H"/>
    <property type="match status" value="1"/>
</dbReference>
<keyword evidence="10 11" id="KW-0460">Magnesium</keyword>
<evidence type="ECO:0000259" key="12">
    <source>
        <dbReference type="PROSITE" id="PS50879"/>
    </source>
</evidence>
<dbReference type="InterPro" id="IPR012337">
    <property type="entry name" value="RNaseH-like_sf"/>
</dbReference>
<dbReference type="GO" id="GO:0000287">
    <property type="term" value="F:magnesium ion binding"/>
    <property type="evidence" value="ECO:0007669"/>
    <property type="project" value="UniProtKB-UniRule"/>
</dbReference>
<dbReference type="Proteomes" id="UP000009374">
    <property type="component" value="Unassembled WGS sequence"/>
</dbReference>
<keyword evidence="11" id="KW-0963">Cytoplasm</keyword>
<keyword evidence="7 11" id="KW-0479">Metal-binding</keyword>
<dbReference type="HAMAP" id="MF_00042">
    <property type="entry name" value="RNase_H"/>
    <property type="match status" value="1"/>
</dbReference>
<dbReference type="InterPro" id="IPR022892">
    <property type="entry name" value="RNaseHI"/>
</dbReference>
<dbReference type="EMBL" id="GG693888">
    <property type="protein sequence ID" value="EES51503.1"/>
    <property type="molecule type" value="Genomic_DNA"/>
</dbReference>
<keyword evidence="9 11" id="KW-0378">Hydrolase</keyword>
<evidence type="ECO:0000256" key="5">
    <source>
        <dbReference type="ARBA" id="ARBA00012180"/>
    </source>
</evidence>
<feature type="binding site" evidence="11">
    <location>
        <position position="49"/>
    </location>
    <ligand>
        <name>Mg(2+)</name>
        <dbReference type="ChEBI" id="CHEBI:18420"/>
        <label>1</label>
    </ligand>
</feature>
<organism evidence="13 14">
    <name type="scientific">Leptospirillum ferrodiazotrophum</name>
    <dbReference type="NCBI Taxonomy" id="412449"/>
    <lineage>
        <taxon>Bacteria</taxon>
        <taxon>Pseudomonadati</taxon>
        <taxon>Nitrospirota</taxon>
        <taxon>Nitrospiria</taxon>
        <taxon>Nitrospirales</taxon>
        <taxon>Nitrospiraceae</taxon>
        <taxon>Leptospirillum</taxon>
    </lineage>
</organism>
<gene>
    <name evidence="11" type="primary">rnhA</name>
    <name evidence="13" type="ORF">UBAL3_95950001</name>
</gene>
<evidence type="ECO:0000256" key="7">
    <source>
        <dbReference type="ARBA" id="ARBA00022723"/>
    </source>
</evidence>
<evidence type="ECO:0000256" key="11">
    <source>
        <dbReference type="HAMAP-Rule" id="MF_00042"/>
    </source>
</evidence>
<comment type="similarity">
    <text evidence="3 11">Belongs to the RNase H family.</text>
</comment>
<feature type="binding site" evidence="11">
    <location>
        <position position="11"/>
    </location>
    <ligand>
        <name>Mg(2+)</name>
        <dbReference type="ChEBI" id="CHEBI:18420"/>
        <label>2</label>
    </ligand>
</feature>